<dbReference type="PROSITE" id="PS51154">
    <property type="entry name" value="MACRO"/>
    <property type="match status" value="1"/>
</dbReference>
<dbReference type="GO" id="GO:0140291">
    <property type="term" value="P:peptidyl-glutamate ADP-deribosylation"/>
    <property type="evidence" value="ECO:0007669"/>
    <property type="project" value="TreeGrafter"/>
</dbReference>
<evidence type="ECO:0000313" key="3">
    <source>
        <dbReference type="EMBL" id="SDW00463.1"/>
    </source>
</evidence>
<dbReference type="AlphaFoldDB" id="A0A1H2Q031"/>
<dbReference type="InterPro" id="IPR050892">
    <property type="entry name" value="ADP-ribose_metab_enzymes"/>
</dbReference>
<dbReference type="InterPro" id="IPR002589">
    <property type="entry name" value="Macro_dom"/>
</dbReference>
<dbReference type="InterPro" id="IPR043472">
    <property type="entry name" value="Macro_dom-like"/>
</dbReference>
<dbReference type="PANTHER" id="PTHR12521:SF0">
    <property type="entry name" value="ADP-RIBOSE GLYCOHYDROLASE OARD1"/>
    <property type="match status" value="1"/>
</dbReference>
<dbReference type="Gene3D" id="3.40.220.10">
    <property type="entry name" value="Leucine Aminopeptidase, subunit E, domain 1"/>
    <property type="match status" value="1"/>
</dbReference>
<dbReference type="STRING" id="1122204.SAMN05421781_0068"/>
<dbReference type="RefSeq" id="WP_091610043.1">
    <property type="nucleotide sequence ID" value="NZ_FNNC01000001.1"/>
</dbReference>
<organism evidence="3 4">
    <name type="scientific">Marinococcus luteus</name>
    <dbReference type="NCBI Taxonomy" id="1122204"/>
    <lineage>
        <taxon>Bacteria</taxon>
        <taxon>Bacillati</taxon>
        <taxon>Bacillota</taxon>
        <taxon>Bacilli</taxon>
        <taxon>Bacillales</taxon>
        <taxon>Bacillaceae</taxon>
        <taxon>Marinococcus</taxon>
    </lineage>
</organism>
<evidence type="ECO:0000256" key="1">
    <source>
        <dbReference type="ARBA" id="ARBA00035885"/>
    </source>
</evidence>
<dbReference type="EMBL" id="FNNC01000001">
    <property type="protein sequence ID" value="SDW00463.1"/>
    <property type="molecule type" value="Genomic_DNA"/>
</dbReference>
<evidence type="ECO:0000259" key="2">
    <source>
        <dbReference type="PROSITE" id="PS51154"/>
    </source>
</evidence>
<dbReference type="Proteomes" id="UP000199488">
    <property type="component" value="Unassembled WGS sequence"/>
</dbReference>
<keyword evidence="4" id="KW-1185">Reference proteome</keyword>
<dbReference type="SUPFAM" id="SSF52949">
    <property type="entry name" value="Macro domain-like"/>
    <property type="match status" value="1"/>
</dbReference>
<comment type="catalytic activity">
    <reaction evidence="1">
        <text>an N-(ADP-alpha-D-ribosyl)-thymidine in DNA + H2O = a thymidine in DNA + ADP-D-ribose</text>
        <dbReference type="Rhea" id="RHEA:71655"/>
        <dbReference type="Rhea" id="RHEA-COMP:13556"/>
        <dbReference type="Rhea" id="RHEA-COMP:18051"/>
        <dbReference type="ChEBI" id="CHEBI:15377"/>
        <dbReference type="ChEBI" id="CHEBI:57967"/>
        <dbReference type="ChEBI" id="CHEBI:137386"/>
        <dbReference type="ChEBI" id="CHEBI:191199"/>
    </reaction>
    <physiologicalReaction direction="left-to-right" evidence="1">
        <dbReference type="Rhea" id="RHEA:71656"/>
    </physiologicalReaction>
</comment>
<feature type="domain" description="Macro" evidence="2">
    <location>
        <begin position="1"/>
        <end position="161"/>
    </location>
</feature>
<evidence type="ECO:0000313" key="4">
    <source>
        <dbReference type="Proteomes" id="UP000199488"/>
    </source>
</evidence>
<accession>A0A1H2Q031</accession>
<sequence>MLSAKRGDITTVTNVDYICNAANGQGTMGGGVAAAIKKAGGETIEQEAAAYCKKYEPKRGELYTTTAASLPYEAVLHLVTMETPEEKSNYDVVYSCLQSLIHYCQENHIYRVALPALGTATGGLDPDTVAIYYRELLHNVREIQFIAVDMDETFIQALEAE</sequence>
<dbReference type="PANTHER" id="PTHR12521">
    <property type="entry name" value="PROTEIN C6ORF130"/>
    <property type="match status" value="1"/>
</dbReference>
<gene>
    <name evidence="3" type="ORF">SAMN05421781_0068</name>
</gene>
<dbReference type="OrthoDB" id="9780211at2"/>
<dbReference type="Pfam" id="PF01661">
    <property type="entry name" value="Macro"/>
    <property type="match status" value="1"/>
</dbReference>
<protein>
    <submittedName>
        <fullName evidence="3">O-acetyl-ADP-ribose deacetylase (Regulator of RNase III), contains Macro domain</fullName>
    </submittedName>
</protein>
<proteinExistence type="predicted"/>
<name>A0A1H2Q031_9BACI</name>
<reference evidence="3 4" key="1">
    <citation type="submission" date="2016-10" db="EMBL/GenBank/DDBJ databases">
        <authorList>
            <person name="de Groot N.N."/>
        </authorList>
    </citation>
    <scope>NUCLEOTIDE SEQUENCE [LARGE SCALE GENOMIC DNA]</scope>
    <source>
        <strain evidence="3 4">DSM 23126</strain>
    </source>
</reference>
<dbReference type="SMART" id="SM00506">
    <property type="entry name" value="A1pp"/>
    <property type="match status" value="1"/>
</dbReference>